<dbReference type="EMBL" id="VRMN01000011">
    <property type="protein sequence ID" value="KAA8491757.1"/>
    <property type="molecule type" value="Genomic_DNA"/>
</dbReference>
<evidence type="ECO:0000256" key="1">
    <source>
        <dbReference type="ARBA" id="ARBA00022723"/>
    </source>
</evidence>
<dbReference type="Proteomes" id="UP000324585">
    <property type="component" value="Unassembled WGS sequence"/>
</dbReference>
<sequence length="172" mass="18546">MAMRYARFARRAQVALSHQQHQHAALAAAMASGASVNVCRLAGSGGEATMARRAFGGDAHDTNAAAYRSELDKLYDIKPTPPGQVPDSMTQAAGLEKAEIENPKMFAHNDMIVGPFGTTEEPTYVESAFDSRIVGCTGDEAPHDHDILWILVEAGKQACCPLCEQVFELKQI</sequence>
<reference evidence="4" key="1">
    <citation type="journal article" date="2019" name="Nat. Commun.">
        <title>Expansion of phycobilisome linker gene families in mesophilic red algae.</title>
        <authorList>
            <person name="Lee J."/>
            <person name="Kim D."/>
            <person name="Bhattacharya D."/>
            <person name="Yoon H.S."/>
        </authorList>
    </citation>
    <scope>NUCLEOTIDE SEQUENCE [LARGE SCALE GENOMIC DNA]</scope>
    <source>
        <strain evidence="4">CCMP 1328</strain>
    </source>
</reference>
<keyword evidence="1" id="KW-0479">Metal-binding</keyword>
<dbReference type="SUPFAM" id="SSF57802">
    <property type="entry name" value="Rubredoxin-like"/>
    <property type="match status" value="1"/>
</dbReference>
<name>A0A5J4YMW7_PORPP</name>
<dbReference type="AlphaFoldDB" id="A0A5J4YMW7"/>
<gene>
    <name evidence="3" type="ORF">FVE85_8239</name>
</gene>
<dbReference type="PROSITE" id="PS51359">
    <property type="entry name" value="COX5B_2"/>
    <property type="match status" value="1"/>
</dbReference>
<evidence type="ECO:0000313" key="4">
    <source>
        <dbReference type="Proteomes" id="UP000324585"/>
    </source>
</evidence>
<organism evidence="3 4">
    <name type="scientific">Porphyridium purpureum</name>
    <name type="common">Red alga</name>
    <name type="synonym">Porphyridium cruentum</name>
    <dbReference type="NCBI Taxonomy" id="35688"/>
    <lineage>
        <taxon>Eukaryota</taxon>
        <taxon>Rhodophyta</taxon>
        <taxon>Bangiophyceae</taxon>
        <taxon>Porphyridiales</taxon>
        <taxon>Porphyridiaceae</taxon>
        <taxon>Porphyridium</taxon>
    </lineage>
</organism>
<evidence type="ECO:0000256" key="2">
    <source>
        <dbReference type="ARBA" id="ARBA00022833"/>
    </source>
</evidence>
<dbReference type="OrthoDB" id="10249250at2759"/>
<dbReference type="Pfam" id="PF01215">
    <property type="entry name" value="COX5B"/>
    <property type="match status" value="1"/>
</dbReference>
<dbReference type="InterPro" id="IPR036972">
    <property type="entry name" value="Cyt_c_oxidase_su5b_sf"/>
</dbReference>
<dbReference type="GO" id="GO:0005740">
    <property type="term" value="C:mitochondrial envelope"/>
    <property type="evidence" value="ECO:0007669"/>
    <property type="project" value="InterPro"/>
</dbReference>
<dbReference type="InterPro" id="IPR002124">
    <property type="entry name" value="Cyt_c_oxidase_su5b"/>
</dbReference>
<proteinExistence type="predicted"/>
<evidence type="ECO:0000313" key="3">
    <source>
        <dbReference type="EMBL" id="KAA8491757.1"/>
    </source>
</evidence>
<dbReference type="GO" id="GO:0006123">
    <property type="term" value="P:mitochondrial electron transport, cytochrome c to oxygen"/>
    <property type="evidence" value="ECO:0007669"/>
    <property type="project" value="InterPro"/>
</dbReference>
<dbReference type="GO" id="GO:0045277">
    <property type="term" value="C:respiratory chain complex IV"/>
    <property type="evidence" value="ECO:0007669"/>
    <property type="project" value="InterPro"/>
</dbReference>
<keyword evidence="2" id="KW-0862">Zinc</keyword>
<dbReference type="Gene3D" id="2.60.11.10">
    <property type="entry name" value="Cytochrome c oxidase, subunit Vb"/>
    <property type="match status" value="1"/>
</dbReference>
<protein>
    <submittedName>
        <fullName evidence="3">Cytochrome c oxidase subunit 5b-2, mitochondrial</fullName>
    </submittedName>
</protein>
<dbReference type="GO" id="GO:0046872">
    <property type="term" value="F:metal ion binding"/>
    <property type="evidence" value="ECO:0007669"/>
    <property type="project" value="UniProtKB-KW"/>
</dbReference>
<dbReference type="PANTHER" id="PTHR10122">
    <property type="entry name" value="CYTOCHROME C OXIDASE SUBUNIT 5B, MITOCHONDRIAL"/>
    <property type="match status" value="1"/>
</dbReference>
<keyword evidence="4" id="KW-1185">Reference proteome</keyword>
<comment type="caution">
    <text evidence="3">The sequence shown here is derived from an EMBL/GenBank/DDBJ whole genome shotgun (WGS) entry which is preliminary data.</text>
</comment>
<accession>A0A5J4YMW7</accession>
<dbReference type="PANTHER" id="PTHR10122:SF0">
    <property type="entry name" value="CYTOCHROME C OXIDASE SUBUNIT 5B, ISOFORM A-RELATED"/>
    <property type="match status" value="1"/>
</dbReference>